<dbReference type="Gene3D" id="2.40.50.100">
    <property type="match status" value="1"/>
</dbReference>
<comment type="similarity">
    <text evidence="1">Belongs to the membrane fusion protein (MFP) (TC 8.A.1) family.</text>
</comment>
<evidence type="ECO:0000259" key="2">
    <source>
        <dbReference type="Pfam" id="PF25954"/>
    </source>
</evidence>
<name>A0A5C1ABX0_9BACT</name>
<protein>
    <submittedName>
        <fullName evidence="4">Efflux RND transporter periplasmic adaptor subunit</fullName>
    </submittedName>
</protein>
<sequence>MNRLFLIGLIACAGCAPKKETATSTEPQPVTVTVTPLKKQNVRRAVSVVGTLNGYEEVILAPKVDGRVIAIRADVGDVVSPGATLLELETSDYVLSVAEARQALNAELAKLGLIVLPPGEIDVEQVPSVRRAAVGVEDAARKFKQKKDLLARAAVSRDEYDVAETEVKLAEATKTQAVTDARAILAAARLRKASLDLAEQKLRDSKLIVPTPVGTTATPTQVRYAVAERMLTEGSMVRSMPVTNAFRLVLAHALKLRVMVPERHAAEVKIGQLAEVIADAVPGRAYVGKIVRINPTVDSTNRTFQVEIEVPNADGVLKCGGFAKADIQTRTDADVPTVPPEAIVTFAGVNKIFVVESGKAKAIEVQLGTREKDWVELIGQLPSAATAVTSGQSQLVDGSAVKIRDANTAR</sequence>
<dbReference type="RefSeq" id="WP_149110839.1">
    <property type="nucleotide sequence ID" value="NZ_CP042425.1"/>
</dbReference>
<dbReference type="PANTHER" id="PTHR30469:SF15">
    <property type="entry name" value="HLYD FAMILY OF SECRETION PROTEINS"/>
    <property type="match status" value="1"/>
</dbReference>
<accession>A0A5C1ABX0</accession>
<dbReference type="InterPro" id="IPR058637">
    <property type="entry name" value="YknX-like_C"/>
</dbReference>
<keyword evidence="5" id="KW-1185">Reference proteome</keyword>
<dbReference type="Pfam" id="PF25954">
    <property type="entry name" value="Beta-barrel_RND_2"/>
    <property type="match status" value="1"/>
</dbReference>
<dbReference type="Proteomes" id="UP000324974">
    <property type="component" value="Chromosome"/>
</dbReference>
<gene>
    <name evidence="4" type="ORF">PX52LOC_03014</name>
</gene>
<dbReference type="SUPFAM" id="SSF111369">
    <property type="entry name" value="HlyD-like secretion proteins"/>
    <property type="match status" value="1"/>
</dbReference>
<dbReference type="AlphaFoldDB" id="A0A5C1ABX0"/>
<dbReference type="NCBIfam" id="TIGR01730">
    <property type="entry name" value="RND_mfp"/>
    <property type="match status" value="1"/>
</dbReference>
<dbReference type="Gene3D" id="2.40.30.170">
    <property type="match status" value="1"/>
</dbReference>
<dbReference type="Gene3D" id="2.40.420.20">
    <property type="match status" value="1"/>
</dbReference>
<evidence type="ECO:0000313" key="4">
    <source>
        <dbReference type="EMBL" id="QEL16075.1"/>
    </source>
</evidence>
<dbReference type="InterPro" id="IPR058792">
    <property type="entry name" value="Beta-barrel_RND_2"/>
</dbReference>
<dbReference type="EMBL" id="CP042425">
    <property type="protein sequence ID" value="QEL16075.1"/>
    <property type="molecule type" value="Genomic_DNA"/>
</dbReference>
<dbReference type="FunFam" id="2.40.30.170:FF:000010">
    <property type="entry name" value="Efflux RND transporter periplasmic adaptor subunit"/>
    <property type="match status" value="1"/>
</dbReference>
<feature type="domain" description="CusB-like beta-barrel" evidence="2">
    <location>
        <begin position="257"/>
        <end position="329"/>
    </location>
</feature>
<proteinExistence type="inferred from homology"/>
<organism evidence="4 5">
    <name type="scientific">Limnoglobus roseus</name>
    <dbReference type="NCBI Taxonomy" id="2598579"/>
    <lineage>
        <taxon>Bacteria</taxon>
        <taxon>Pseudomonadati</taxon>
        <taxon>Planctomycetota</taxon>
        <taxon>Planctomycetia</taxon>
        <taxon>Gemmatales</taxon>
        <taxon>Gemmataceae</taxon>
        <taxon>Limnoglobus</taxon>
    </lineage>
</organism>
<dbReference type="InterPro" id="IPR006143">
    <property type="entry name" value="RND_pump_MFP"/>
</dbReference>
<dbReference type="GO" id="GO:1990281">
    <property type="term" value="C:efflux pump complex"/>
    <property type="evidence" value="ECO:0007669"/>
    <property type="project" value="TreeGrafter"/>
</dbReference>
<dbReference type="GO" id="GO:0015562">
    <property type="term" value="F:efflux transmembrane transporter activity"/>
    <property type="evidence" value="ECO:0007669"/>
    <property type="project" value="TreeGrafter"/>
</dbReference>
<feature type="domain" description="YknX-like C-terminal permuted SH3-like" evidence="3">
    <location>
        <begin position="337"/>
        <end position="403"/>
    </location>
</feature>
<dbReference type="Pfam" id="PF25989">
    <property type="entry name" value="YknX_C"/>
    <property type="match status" value="1"/>
</dbReference>
<evidence type="ECO:0000256" key="1">
    <source>
        <dbReference type="ARBA" id="ARBA00009477"/>
    </source>
</evidence>
<dbReference type="PANTHER" id="PTHR30469">
    <property type="entry name" value="MULTIDRUG RESISTANCE PROTEIN MDTA"/>
    <property type="match status" value="1"/>
</dbReference>
<dbReference type="OrthoDB" id="281360at2"/>
<dbReference type="KEGG" id="lrs:PX52LOC_03014"/>
<reference evidence="5" key="1">
    <citation type="submission" date="2019-08" db="EMBL/GenBank/DDBJ databases">
        <title>Limnoglobus roseus gen. nov., sp. nov., a novel freshwater planctomycete with a giant genome from the family Gemmataceae.</title>
        <authorList>
            <person name="Kulichevskaya I.S."/>
            <person name="Naumoff D.G."/>
            <person name="Miroshnikov K."/>
            <person name="Ivanova A."/>
            <person name="Philippov D.A."/>
            <person name="Hakobyan A."/>
            <person name="Rijpstra I.C."/>
            <person name="Sinninghe Damste J.S."/>
            <person name="Liesack W."/>
            <person name="Dedysh S.N."/>
        </authorList>
    </citation>
    <scope>NUCLEOTIDE SEQUENCE [LARGE SCALE GENOMIC DNA]</scope>
    <source>
        <strain evidence="5">PX52</strain>
    </source>
</reference>
<evidence type="ECO:0000313" key="5">
    <source>
        <dbReference type="Proteomes" id="UP000324974"/>
    </source>
</evidence>
<evidence type="ECO:0000259" key="3">
    <source>
        <dbReference type="Pfam" id="PF25989"/>
    </source>
</evidence>